<dbReference type="InterPro" id="IPR026749">
    <property type="entry name" value="Tmem135"/>
</dbReference>
<dbReference type="EMBL" id="BNJQ01000042">
    <property type="protein sequence ID" value="GHP12458.1"/>
    <property type="molecule type" value="Genomic_DNA"/>
</dbReference>
<dbReference type="PANTHER" id="PTHR12459">
    <property type="entry name" value="TRANSMEMBRANE PROTEIN 135-RELATED"/>
    <property type="match status" value="1"/>
</dbReference>
<evidence type="ECO:0000313" key="2">
    <source>
        <dbReference type="EMBL" id="GHP12458.1"/>
    </source>
</evidence>
<dbReference type="PANTHER" id="PTHR12459:SF6">
    <property type="entry name" value="GB|AAD46013.1"/>
    <property type="match status" value="1"/>
</dbReference>
<dbReference type="Proteomes" id="UP000660262">
    <property type="component" value="Unassembled WGS sequence"/>
</dbReference>
<accession>A0A830HZN6</accession>
<feature type="compositionally biased region" description="Low complexity" evidence="1">
    <location>
        <begin position="76"/>
        <end position="99"/>
    </location>
</feature>
<evidence type="ECO:0000256" key="1">
    <source>
        <dbReference type="SAM" id="MobiDB-lite"/>
    </source>
</evidence>
<dbReference type="OrthoDB" id="291792at2759"/>
<keyword evidence="3" id="KW-1185">Reference proteome</keyword>
<evidence type="ECO:0008006" key="4">
    <source>
        <dbReference type="Google" id="ProtNLM"/>
    </source>
</evidence>
<reference evidence="2" key="1">
    <citation type="submission" date="2020-10" db="EMBL/GenBank/DDBJ databases">
        <title>Unveiling of a novel bifunctional photoreceptor, Dualchrome1, isolated from a cosmopolitan green alga.</title>
        <authorList>
            <person name="Suzuki S."/>
            <person name="Kawachi M."/>
        </authorList>
    </citation>
    <scope>NUCLEOTIDE SEQUENCE</scope>
    <source>
        <strain evidence="2">NIES 2893</strain>
    </source>
</reference>
<proteinExistence type="predicted"/>
<dbReference type="AlphaFoldDB" id="A0A830HZN6"/>
<comment type="caution">
    <text evidence="2">The sequence shown here is derived from an EMBL/GenBank/DDBJ whole genome shotgun (WGS) entry which is preliminary data.</text>
</comment>
<protein>
    <recommendedName>
        <fullName evidence="4">Transmembrane protein 135 N-terminal domain-containing protein</fullName>
    </recommendedName>
</protein>
<evidence type="ECO:0000313" key="3">
    <source>
        <dbReference type="Proteomes" id="UP000660262"/>
    </source>
</evidence>
<organism evidence="2 3">
    <name type="scientific">Pycnococcus provasolii</name>
    <dbReference type="NCBI Taxonomy" id="41880"/>
    <lineage>
        <taxon>Eukaryota</taxon>
        <taxon>Viridiplantae</taxon>
        <taxon>Chlorophyta</taxon>
        <taxon>Pseudoscourfieldiophyceae</taxon>
        <taxon>Pseudoscourfieldiales</taxon>
        <taxon>Pycnococcaceae</taxon>
        <taxon>Pycnococcus</taxon>
    </lineage>
</organism>
<feature type="region of interest" description="Disordered" evidence="1">
    <location>
        <begin position="76"/>
        <end position="101"/>
    </location>
</feature>
<sequence>MMRGWIFRPRPPPTFLWGGLVTGDMPGDNTQEEATATAMESDSNAVTYASQLAYTEARLRVALDLLDLDALASSSASTGASNLSGGADSSSSSPAKNPSILRHSPSQEQLALLLGDLAPTIEELQSPKLAISHTNHKHPQNAIEAFARGFALSYFVRAGIGTFTRAVSLVTQRKWLELTKFDSLLSEKSLVYRVDAVRWGLAVGGFNFTYHVIRNVLARKVGTRLRDAVAKRTGAIPNAPVATGSQDSSQQPLPEHTFIAALVAGLSLLAHEKKARRTVALYAVARAMQSLWNSQARKRMVPDQTPWARILGADATLFCLACAQIQYAYVMRPDLLGKRYYNFIVKNGPIDGIVLEAVRNVCRRKPVDVQALHAYALKHGNHAAAAQVVKYGPRMRAVPLSVMAPQRQSSVGGVLDAFITTFKKVFPLYLSVHLVPFAVFQPKKALRQPVASVTRAVVSGARSASFLGSFCVIYFTVVAAHRKLAPRDHKSLYWFAGAVAGLAVYVEKQSRRSELTMYVLPRALDAAYCHLRDRKLLKGLPFGDVFVFSLSIACLMSMHEHEPDAVAPLLRRVLSRLVSLPVEGASPIIHVASSA</sequence>
<gene>
    <name evidence="2" type="ORF">PPROV_001118600</name>
</gene>
<name>A0A830HZN6_9CHLO</name>